<accession>A0A1I7IS59</accession>
<dbReference type="Proteomes" id="UP000182649">
    <property type="component" value="Unassembled WGS sequence"/>
</dbReference>
<dbReference type="AlphaFoldDB" id="A0A1I7IS59"/>
<evidence type="ECO:0000313" key="1">
    <source>
        <dbReference type="EMBL" id="SFU75691.1"/>
    </source>
</evidence>
<protein>
    <submittedName>
        <fullName evidence="1">Uncharacterized protein</fullName>
    </submittedName>
</protein>
<proteinExistence type="predicted"/>
<sequence>MKVDVNYEAVLNAFESEIDSLRSDEIRALTQEINQLVVPLVEKMALPKNIELRPEVPLLGNFLSRKVSRIYEKLLEKHKERLPLLAGLANKYYRTAMCGGALWFKLSLERKQIADNEFTRMRSTEDGYTKVEGGAYMFYNHLADLSLQETLDATYGHKHVADDMLEAIGIYWLNQVNDEMRDRGTIDFELLGEALEAMEIANGNSMWDGAMECAREDISNQRSRAAQKRHKENYEMKEQVSKYYRENKDQFKSHDAAAEAILKANLVPVSYRTIRGWITEFNKPQSAC</sequence>
<dbReference type="EMBL" id="FPBZ01000025">
    <property type="protein sequence ID" value="SFU75691.1"/>
    <property type="molecule type" value="Genomic_DNA"/>
</dbReference>
<evidence type="ECO:0000313" key="2">
    <source>
        <dbReference type="Proteomes" id="UP000182649"/>
    </source>
</evidence>
<dbReference type="RefSeq" id="WP_074975914.1">
    <property type="nucleotide sequence ID" value="NZ_FPBZ01000025.1"/>
</dbReference>
<organism evidence="1 2">
    <name type="scientific">Nitrosospira multiformis</name>
    <dbReference type="NCBI Taxonomy" id="1231"/>
    <lineage>
        <taxon>Bacteria</taxon>
        <taxon>Pseudomonadati</taxon>
        <taxon>Pseudomonadota</taxon>
        <taxon>Betaproteobacteria</taxon>
        <taxon>Nitrosomonadales</taxon>
        <taxon>Nitrosomonadaceae</taxon>
        <taxon>Nitrosospira</taxon>
    </lineage>
</organism>
<name>A0A1I7IS59_9PROT</name>
<gene>
    <name evidence="1" type="ORF">SAMN05216417_1251</name>
</gene>
<reference evidence="1 2" key="1">
    <citation type="submission" date="2016-10" db="EMBL/GenBank/DDBJ databases">
        <authorList>
            <person name="de Groot N.N."/>
        </authorList>
    </citation>
    <scope>NUCLEOTIDE SEQUENCE [LARGE SCALE GENOMIC DNA]</scope>
    <source>
        <strain evidence="1 2">Nl14</strain>
    </source>
</reference>